<dbReference type="AlphaFoldDB" id="A0A8J7H4J2"/>
<keyword evidence="3" id="KW-1185">Reference proteome</keyword>
<feature type="transmembrane region" description="Helical" evidence="1">
    <location>
        <begin position="196"/>
        <end position="214"/>
    </location>
</feature>
<protein>
    <submittedName>
        <fullName evidence="2">ABC transporter permease</fullName>
    </submittedName>
</protein>
<organism evidence="2 3">
    <name type="scientific">Mobilitalea sibirica</name>
    <dbReference type="NCBI Taxonomy" id="1462919"/>
    <lineage>
        <taxon>Bacteria</taxon>
        <taxon>Bacillati</taxon>
        <taxon>Bacillota</taxon>
        <taxon>Clostridia</taxon>
        <taxon>Lachnospirales</taxon>
        <taxon>Lachnospiraceae</taxon>
        <taxon>Mobilitalea</taxon>
    </lineage>
</organism>
<name>A0A8J7H4J2_9FIRM</name>
<keyword evidence="1" id="KW-0812">Transmembrane</keyword>
<feature type="transmembrane region" description="Helical" evidence="1">
    <location>
        <begin position="118"/>
        <end position="137"/>
    </location>
</feature>
<reference evidence="2" key="1">
    <citation type="submission" date="2020-12" db="EMBL/GenBank/DDBJ databases">
        <title>M. sibirica DSM 26468T genome.</title>
        <authorList>
            <person name="Thieme N."/>
            <person name="Rettenmaier R."/>
            <person name="Zverlov V."/>
            <person name="Liebl W."/>
        </authorList>
    </citation>
    <scope>NUCLEOTIDE SEQUENCE</scope>
    <source>
        <strain evidence="2">DSM 26468</strain>
    </source>
</reference>
<accession>A0A8J7H4J2</accession>
<dbReference type="Proteomes" id="UP000623269">
    <property type="component" value="Unassembled WGS sequence"/>
</dbReference>
<dbReference type="EMBL" id="JAEAGR010000020">
    <property type="protein sequence ID" value="MBH1942330.1"/>
    <property type="molecule type" value="Genomic_DNA"/>
</dbReference>
<feature type="transmembrane region" description="Helical" evidence="1">
    <location>
        <begin position="21"/>
        <end position="41"/>
    </location>
</feature>
<feature type="transmembrane region" description="Helical" evidence="1">
    <location>
        <begin position="47"/>
        <end position="70"/>
    </location>
</feature>
<evidence type="ECO:0000313" key="2">
    <source>
        <dbReference type="EMBL" id="MBH1942330.1"/>
    </source>
</evidence>
<feature type="transmembrane region" description="Helical" evidence="1">
    <location>
        <begin position="149"/>
        <end position="169"/>
    </location>
</feature>
<dbReference type="RefSeq" id="WP_197662583.1">
    <property type="nucleotide sequence ID" value="NZ_JAEAGR010000020.1"/>
</dbReference>
<keyword evidence="1" id="KW-1133">Transmembrane helix</keyword>
<evidence type="ECO:0000256" key="1">
    <source>
        <dbReference type="SAM" id="Phobius"/>
    </source>
</evidence>
<gene>
    <name evidence="2" type="ORF">I5677_15620</name>
</gene>
<feature type="transmembrane region" description="Helical" evidence="1">
    <location>
        <begin position="91"/>
        <end position="112"/>
    </location>
</feature>
<evidence type="ECO:0000313" key="3">
    <source>
        <dbReference type="Proteomes" id="UP000623269"/>
    </source>
</evidence>
<proteinExistence type="predicted"/>
<dbReference type="Pfam" id="PF24686">
    <property type="entry name" value="FLQE3_permease"/>
    <property type="match status" value="1"/>
</dbReference>
<comment type="caution">
    <text evidence="2">The sequence shown here is derived from an EMBL/GenBank/DDBJ whole genome shotgun (WGS) entry which is preliminary data.</text>
</comment>
<sequence length="230" mass="26025">MRTRLRSLIIGDIQFQFKYGFYFVYTVFTFFYICLLFAFPATIREKAAILMIYSDPAAMGLFFMGSIVLFEKSQRVLNSIAVSPVKVSEYILSKVVSLGLIGTVVGVLIAFAAGNRNIILVIIATFMGSVIFSLFGLMIASKIQTLNQFMVATIPFEILCLVPSIFYLFGYQKPFMLLHPGIIVIRMMEGKNIENIAFELLMLGIWILMIYMVTYRIVKKMFQSVGGVKL</sequence>
<keyword evidence="1" id="KW-0472">Membrane</keyword>
<dbReference type="InterPro" id="IPR056926">
    <property type="entry name" value="FLQE3_permease"/>
</dbReference>